<dbReference type="AlphaFoldDB" id="A0A4V3CWY6"/>
<reference evidence="2 3" key="1">
    <citation type="submission" date="2019-03" db="EMBL/GenBank/DDBJ databases">
        <title>Genomic Encyclopedia of Type Strains, Phase IV (KMG-IV): sequencing the most valuable type-strain genomes for metagenomic binning, comparative biology and taxonomic classification.</title>
        <authorList>
            <person name="Goeker M."/>
        </authorList>
    </citation>
    <scope>NUCLEOTIDE SEQUENCE [LARGE SCALE GENOMIC DNA]</scope>
    <source>
        <strain evidence="2 3">DSM 11901</strain>
    </source>
</reference>
<evidence type="ECO:0000313" key="3">
    <source>
        <dbReference type="Proteomes" id="UP000294593"/>
    </source>
</evidence>
<name>A0A4V3CWY6_9BURK</name>
<dbReference type="Proteomes" id="UP000294593">
    <property type="component" value="Unassembled WGS sequence"/>
</dbReference>
<comment type="caution">
    <text evidence="2">The sequence shown here is derived from an EMBL/GenBank/DDBJ whole genome shotgun (WGS) entry which is preliminary data.</text>
</comment>
<keyword evidence="3" id="KW-1185">Reference proteome</keyword>
<proteinExistence type="predicted"/>
<feature type="compositionally biased region" description="Basic and acidic residues" evidence="1">
    <location>
        <begin position="50"/>
        <end position="71"/>
    </location>
</feature>
<dbReference type="EMBL" id="SNXW01000001">
    <property type="protein sequence ID" value="TDP88168.1"/>
    <property type="molecule type" value="Genomic_DNA"/>
</dbReference>
<sequence length="116" mass="12776">MRPALLWLRTLIILTTVMLTMGKGAWALEITPAAGSDAPDRWVCVLEDSQQDRGSDAEQDRHTFSGGDDDRGELLILHKPWVPSTHPEVHPAILTDLGPAQPWLSLPLRPPRLIAG</sequence>
<dbReference type="RefSeq" id="WP_133605812.1">
    <property type="nucleotide sequence ID" value="NZ_SNXW01000001.1"/>
</dbReference>
<evidence type="ECO:0000313" key="2">
    <source>
        <dbReference type="EMBL" id="TDP88168.1"/>
    </source>
</evidence>
<feature type="region of interest" description="Disordered" evidence="1">
    <location>
        <begin position="48"/>
        <end position="71"/>
    </location>
</feature>
<protein>
    <submittedName>
        <fullName evidence="2">Uncharacterized protein</fullName>
    </submittedName>
</protein>
<gene>
    <name evidence="2" type="ORF">EV672_101312</name>
</gene>
<accession>A0A4V3CWY6</accession>
<evidence type="ECO:0000256" key="1">
    <source>
        <dbReference type="SAM" id="MobiDB-lite"/>
    </source>
</evidence>
<organism evidence="2 3">
    <name type="scientific">Aquabacterium commune</name>
    <dbReference type="NCBI Taxonomy" id="70586"/>
    <lineage>
        <taxon>Bacteria</taxon>
        <taxon>Pseudomonadati</taxon>
        <taxon>Pseudomonadota</taxon>
        <taxon>Betaproteobacteria</taxon>
        <taxon>Burkholderiales</taxon>
        <taxon>Aquabacterium</taxon>
    </lineage>
</organism>